<keyword evidence="4" id="KW-1185">Reference proteome</keyword>
<comment type="caution">
    <text evidence="3">The sequence shown here is derived from an EMBL/GenBank/DDBJ whole genome shotgun (WGS) entry which is preliminary data.</text>
</comment>
<accession>A0A9X2JFU0</accession>
<evidence type="ECO:0000313" key="3">
    <source>
        <dbReference type="EMBL" id="MCO6044051.1"/>
    </source>
</evidence>
<proteinExistence type="predicted"/>
<dbReference type="Proteomes" id="UP001155241">
    <property type="component" value="Unassembled WGS sequence"/>
</dbReference>
<evidence type="ECO:0008006" key="5">
    <source>
        <dbReference type="Google" id="ProtNLM"/>
    </source>
</evidence>
<feature type="compositionally biased region" description="Basic and acidic residues" evidence="1">
    <location>
        <begin position="270"/>
        <end position="284"/>
    </location>
</feature>
<name>A0A9X2JFU0_9BACT</name>
<organism evidence="3 4">
    <name type="scientific">Aeoliella straminimaris</name>
    <dbReference type="NCBI Taxonomy" id="2954799"/>
    <lineage>
        <taxon>Bacteria</taxon>
        <taxon>Pseudomonadati</taxon>
        <taxon>Planctomycetota</taxon>
        <taxon>Planctomycetia</taxon>
        <taxon>Pirellulales</taxon>
        <taxon>Lacipirellulaceae</taxon>
        <taxon>Aeoliella</taxon>
    </lineage>
</organism>
<feature type="chain" id="PRO_5040904864" description="Outer membrane lipoprotein-sorting protein" evidence="2">
    <location>
        <begin position="21"/>
        <end position="284"/>
    </location>
</feature>
<feature type="region of interest" description="Disordered" evidence="1">
    <location>
        <begin position="257"/>
        <end position="284"/>
    </location>
</feature>
<reference evidence="3" key="1">
    <citation type="submission" date="2022-06" db="EMBL/GenBank/DDBJ databases">
        <title>Aeoliella straminimaris, a novel planctomycete from sediments.</title>
        <authorList>
            <person name="Vitorino I.R."/>
            <person name="Lage O.M."/>
        </authorList>
    </citation>
    <scope>NUCLEOTIDE SEQUENCE</scope>
    <source>
        <strain evidence="3">ICT_H6.2</strain>
    </source>
</reference>
<sequence>MKLAILTVVTMLISAGATIAEDARPPYSDLGDRKSAVPDFSKGMPDVNLVGKLKIKGQETFSFKTALNTGDFSIKLSNFLGAGWRKRTLNPEEMSLAASMGQIANAEANLSVYENAKIPGVDIRVIHLKDKEGKAESRVEIHVLRSGPLVRDFGSSMSPDGTKRLEVIRRDGDLVDFEVFDAASGNKLASDSIGWSAMRWFLYWETPSRLWGYGSDIQYFKLFEFRADGTVVETDVDESMFVPSVVWDNLPSSLQKKYTAEEDDADEPATDPKSKSEGKEETKP</sequence>
<dbReference type="RefSeq" id="WP_252852157.1">
    <property type="nucleotide sequence ID" value="NZ_JAMXLR010000032.1"/>
</dbReference>
<evidence type="ECO:0000313" key="4">
    <source>
        <dbReference type="Proteomes" id="UP001155241"/>
    </source>
</evidence>
<dbReference type="AlphaFoldDB" id="A0A9X2JFU0"/>
<dbReference type="EMBL" id="JAMXLR010000032">
    <property type="protein sequence ID" value="MCO6044051.1"/>
    <property type="molecule type" value="Genomic_DNA"/>
</dbReference>
<evidence type="ECO:0000256" key="1">
    <source>
        <dbReference type="SAM" id="MobiDB-lite"/>
    </source>
</evidence>
<gene>
    <name evidence="3" type="ORF">NG895_09030</name>
</gene>
<protein>
    <recommendedName>
        <fullName evidence="5">Outer membrane lipoprotein-sorting protein</fullName>
    </recommendedName>
</protein>
<feature type="signal peptide" evidence="2">
    <location>
        <begin position="1"/>
        <end position="20"/>
    </location>
</feature>
<evidence type="ECO:0000256" key="2">
    <source>
        <dbReference type="SAM" id="SignalP"/>
    </source>
</evidence>
<keyword evidence="2" id="KW-0732">Signal</keyword>